<proteinExistence type="predicted"/>
<protein>
    <submittedName>
        <fullName evidence="3">Agmatine deiminase family protein</fullName>
    </submittedName>
</protein>
<evidence type="ECO:0000256" key="2">
    <source>
        <dbReference type="SAM" id="SignalP"/>
    </source>
</evidence>
<dbReference type="RefSeq" id="WP_378248538.1">
    <property type="nucleotide sequence ID" value="NZ_JBHSKF010000007.1"/>
</dbReference>
<feature type="signal peptide" evidence="2">
    <location>
        <begin position="1"/>
        <end position="20"/>
    </location>
</feature>
<name>A0ABW0EQS5_9PSEU</name>
<keyword evidence="1" id="KW-0378">Hydrolase</keyword>
<evidence type="ECO:0000313" key="3">
    <source>
        <dbReference type="EMBL" id="MFC5288693.1"/>
    </source>
</evidence>
<evidence type="ECO:0000313" key="4">
    <source>
        <dbReference type="Proteomes" id="UP001596157"/>
    </source>
</evidence>
<reference evidence="4" key="1">
    <citation type="journal article" date="2019" name="Int. J. Syst. Evol. Microbiol.">
        <title>The Global Catalogue of Microorganisms (GCM) 10K type strain sequencing project: providing services to taxonomists for standard genome sequencing and annotation.</title>
        <authorList>
            <consortium name="The Broad Institute Genomics Platform"/>
            <consortium name="The Broad Institute Genome Sequencing Center for Infectious Disease"/>
            <person name="Wu L."/>
            <person name="Ma J."/>
        </authorList>
    </citation>
    <scope>NUCLEOTIDE SEQUENCE [LARGE SCALE GENOMIC DNA]</scope>
    <source>
        <strain evidence="4">CCUG 59778</strain>
    </source>
</reference>
<comment type="caution">
    <text evidence="3">The sequence shown here is derived from an EMBL/GenBank/DDBJ whole genome shotgun (WGS) entry which is preliminary data.</text>
</comment>
<feature type="chain" id="PRO_5046831903" evidence="2">
    <location>
        <begin position="21"/>
        <end position="369"/>
    </location>
</feature>
<dbReference type="EMBL" id="JBHSKF010000007">
    <property type="protein sequence ID" value="MFC5288693.1"/>
    <property type="molecule type" value="Genomic_DNA"/>
</dbReference>
<dbReference type="Pfam" id="PF04371">
    <property type="entry name" value="PAD_porph"/>
    <property type="match status" value="1"/>
</dbReference>
<dbReference type="Gene3D" id="3.75.10.10">
    <property type="entry name" value="L-arginine/glycine Amidinotransferase, Chain A"/>
    <property type="match status" value="1"/>
</dbReference>
<keyword evidence="4" id="KW-1185">Reference proteome</keyword>
<dbReference type="PANTHER" id="PTHR31377:SF0">
    <property type="entry name" value="AGMATINE DEIMINASE-RELATED"/>
    <property type="match status" value="1"/>
</dbReference>
<dbReference type="PANTHER" id="PTHR31377">
    <property type="entry name" value="AGMATINE DEIMINASE-RELATED"/>
    <property type="match status" value="1"/>
</dbReference>
<organism evidence="3 4">
    <name type="scientific">Actinokineospora guangxiensis</name>
    <dbReference type="NCBI Taxonomy" id="1490288"/>
    <lineage>
        <taxon>Bacteria</taxon>
        <taxon>Bacillati</taxon>
        <taxon>Actinomycetota</taxon>
        <taxon>Actinomycetes</taxon>
        <taxon>Pseudonocardiales</taxon>
        <taxon>Pseudonocardiaceae</taxon>
        <taxon>Actinokineospora</taxon>
    </lineage>
</organism>
<dbReference type="Proteomes" id="UP001596157">
    <property type="component" value="Unassembled WGS sequence"/>
</dbReference>
<keyword evidence="2" id="KW-0732">Signal</keyword>
<dbReference type="SUPFAM" id="SSF55909">
    <property type="entry name" value="Pentein"/>
    <property type="match status" value="1"/>
</dbReference>
<dbReference type="InterPro" id="IPR007466">
    <property type="entry name" value="Peptidyl-Arg-deiminase_porph"/>
</dbReference>
<sequence length="369" mass="39321">MSRRSALSGLGLLAVGACGASPQATGGASAAPGPMPARRFGAEWESHVRTVMAWPASAGIWADLLPEVRADIARLARAIGEYEEVVMLARPAQVAAARAACGGGVLVVPIPVDDLWTRDTVPVFVEEAGEVHGVDFNFNGWGRKQTHDHDAAVAEAVLDRFDIPGIDTWLVAEGGSFETDGKGTLMATESSLVNDNRNPGRSRADIEAELRRVLGLRKVIWFEGVRGQDITDAHVDYLARFTPSGAVLLDRAAPGTPPDVWTRVADQAHATLTESTDADGRPVEVIEVFQPDDVDLGPDAVISYLNFSVTNDAVFLPEFGDREADDRAAQLLRDHFPDRDIIGIRIDAIASGGGGIHCATHDQPGEPAN</sequence>
<evidence type="ECO:0000256" key="1">
    <source>
        <dbReference type="ARBA" id="ARBA00022801"/>
    </source>
</evidence>
<gene>
    <name evidence="3" type="ORF">ACFPM7_16675</name>
</gene>
<dbReference type="PROSITE" id="PS51257">
    <property type="entry name" value="PROKAR_LIPOPROTEIN"/>
    <property type="match status" value="1"/>
</dbReference>
<accession>A0ABW0EQS5</accession>